<evidence type="ECO:0000313" key="3">
    <source>
        <dbReference type="EMBL" id="EPX76464.1"/>
    </source>
</evidence>
<evidence type="ECO:0000259" key="2">
    <source>
        <dbReference type="Pfam" id="PF13443"/>
    </source>
</evidence>
<accession>S9RR50</accession>
<dbReference type="EMBL" id="APVH01000049">
    <property type="protein sequence ID" value="EPX76464.1"/>
    <property type="molecule type" value="Genomic_DNA"/>
</dbReference>
<name>S9RR50_9RHOB</name>
<sequence length="239" mass="26804">MSYADLAARMELSEPTVKRIFAAADCKLSRLTEICAALEIPLDDVLEAARHPRDDLRELTVGAERALADRPILFHLLLLLRDGLDQVAAASRLGLDEAGLFRAGFELDRLGVAELRSDGAIDVNSARAIRFRRDGPLNPLLRTINQRFLSDILARAEAPDTAFVVASRRMRRDTARRIRQELEDLRQRIGTLAKRDQLTAQDEELETYKLTCAWGQVDFSELLSQEREAAGNPMPYPPP</sequence>
<dbReference type="HOGENOM" id="CLU_090969_0_0_5"/>
<feature type="domain" description="HTH cro/C1-type" evidence="2">
    <location>
        <begin position="1"/>
        <end position="47"/>
    </location>
</feature>
<protein>
    <recommendedName>
        <fullName evidence="2">HTH cro/C1-type domain-containing protein</fullName>
    </recommendedName>
</protein>
<evidence type="ECO:0000313" key="4">
    <source>
        <dbReference type="Proteomes" id="UP000015347"/>
    </source>
</evidence>
<dbReference type="InterPro" id="IPR001387">
    <property type="entry name" value="Cro/C1-type_HTH"/>
</dbReference>
<dbReference type="STRING" id="1123237.Salmuc_00350"/>
<dbReference type="eggNOG" id="COG3655">
    <property type="taxonomic scope" value="Bacteria"/>
</dbReference>
<keyword evidence="4" id="KW-1185">Reference proteome</keyword>
<organism evidence="3 4">
    <name type="scientific">Salipiger mucosus DSM 16094</name>
    <dbReference type="NCBI Taxonomy" id="1123237"/>
    <lineage>
        <taxon>Bacteria</taxon>
        <taxon>Pseudomonadati</taxon>
        <taxon>Pseudomonadota</taxon>
        <taxon>Alphaproteobacteria</taxon>
        <taxon>Rhodobacterales</taxon>
        <taxon>Roseobacteraceae</taxon>
        <taxon>Salipiger</taxon>
    </lineage>
</organism>
<gene>
    <name evidence="3" type="ORF">Salmuc_00350</name>
</gene>
<dbReference type="InterPro" id="IPR010982">
    <property type="entry name" value="Lambda_DNA-bd_dom_sf"/>
</dbReference>
<proteinExistence type="predicted"/>
<dbReference type="Proteomes" id="UP000015347">
    <property type="component" value="Unassembled WGS sequence"/>
</dbReference>
<dbReference type="AlphaFoldDB" id="S9RR50"/>
<keyword evidence="1" id="KW-0175">Coiled coil</keyword>
<feature type="coiled-coil region" evidence="1">
    <location>
        <begin position="168"/>
        <end position="195"/>
    </location>
</feature>
<reference evidence="4" key="1">
    <citation type="journal article" date="2014" name="Stand. Genomic Sci.">
        <title>Genome sequence of the exopolysaccharide-producing Salipiger mucosus type strain (DSM 16094(T)), a moderately halophilic member of the Roseobacter clade.</title>
        <authorList>
            <person name="Riedel T."/>
            <person name="Spring S."/>
            <person name="Fiebig A."/>
            <person name="Petersen J."/>
            <person name="Kyrpides N.C."/>
            <person name="Goker M."/>
            <person name="Klenk H.P."/>
        </authorList>
    </citation>
    <scope>NUCLEOTIDE SEQUENCE [LARGE SCALE GENOMIC DNA]</scope>
    <source>
        <strain evidence="4">DSM 16094</strain>
    </source>
</reference>
<comment type="caution">
    <text evidence="3">The sequence shown here is derived from an EMBL/GenBank/DDBJ whole genome shotgun (WGS) entry which is preliminary data.</text>
</comment>
<dbReference type="SUPFAM" id="SSF47413">
    <property type="entry name" value="lambda repressor-like DNA-binding domains"/>
    <property type="match status" value="1"/>
</dbReference>
<dbReference type="Pfam" id="PF13443">
    <property type="entry name" value="HTH_26"/>
    <property type="match status" value="1"/>
</dbReference>
<dbReference type="GO" id="GO:0003677">
    <property type="term" value="F:DNA binding"/>
    <property type="evidence" value="ECO:0007669"/>
    <property type="project" value="InterPro"/>
</dbReference>
<evidence type="ECO:0000256" key="1">
    <source>
        <dbReference type="SAM" id="Coils"/>
    </source>
</evidence>